<dbReference type="EMBL" id="JARPMG010000012">
    <property type="protein sequence ID" value="KAJ8097015.1"/>
    <property type="molecule type" value="Genomic_DNA"/>
</dbReference>
<dbReference type="RefSeq" id="XP_056040465.1">
    <property type="nucleotide sequence ID" value="XM_056189747.1"/>
</dbReference>
<dbReference type="GeneID" id="80884913"/>
<reference evidence="2" key="1">
    <citation type="submission" date="2023-03" db="EMBL/GenBank/DDBJ databases">
        <title>Near-Complete genome sequence of Lipomyces tetrasporous NRRL Y-64009, an oleaginous yeast capable of growing on lignocellulosic hydrolysates.</title>
        <authorList>
            <consortium name="Lawrence Berkeley National Laboratory"/>
            <person name="Jagtap S.S."/>
            <person name="Liu J.-J."/>
            <person name="Walukiewicz H.E."/>
            <person name="Pangilinan J."/>
            <person name="Lipzen A."/>
            <person name="Ahrendt S."/>
            <person name="Koriabine M."/>
            <person name="Cobaugh K."/>
            <person name="Salamov A."/>
            <person name="Yoshinaga Y."/>
            <person name="Ng V."/>
            <person name="Daum C."/>
            <person name="Grigoriev I.V."/>
            <person name="Slininger P.J."/>
            <person name="Dien B.S."/>
            <person name="Jin Y.-S."/>
            <person name="Rao C.V."/>
        </authorList>
    </citation>
    <scope>NUCLEOTIDE SEQUENCE</scope>
    <source>
        <strain evidence="2">NRRL Y-64009</strain>
    </source>
</reference>
<gene>
    <name evidence="2" type="ORF">POJ06DRAFT_278529</name>
</gene>
<feature type="compositionally biased region" description="Polar residues" evidence="1">
    <location>
        <begin position="10"/>
        <end position="27"/>
    </location>
</feature>
<comment type="caution">
    <text evidence="2">The sequence shown here is derived from an EMBL/GenBank/DDBJ whole genome shotgun (WGS) entry which is preliminary data.</text>
</comment>
<dbReference type="Proteomes" id="UP001217417">
    <property type="component" value="Unassembled WGS sequence"/>
</dbReference>
<evidence type="ECO:0000313" key="2">
    <source>
        <dbReference type="EMBL" id="KAJ8097015.1"/>
    </source>
</evidence>
<dbReference type="AlphaFoldDB" id="A0AAD7VQC4"/>
<feature type="compositionally biased region" description="Basic and acidic residues" evidence="1">
    <location>
        <begin position="42"/>
        <end position="52"/>
    </location>
</feature>
<accession>A0AAD7VQC4</accession>
<feature type="region of interest" description="Disordered" evidence="1">
    <location>
        <begin position="1"/>
        <end position="61"/>
    </location>
</feature>
<protein>
    <submittedName>
        <fullName evidence="2">Uncharacterized protein</fullName>
    </submittedName>
</protein>
<evidence type="ECO:0000256" key="1">
    <source>
        <dbReference type="SAM" id="MobiDB-lite"/>
    </source>
</evidence>
<name>A0AAD7VQC4_9ASCO</name>
<evidence type="ECO:0000313" key="3">
    <source>
        <dbReference type="Proteomes" id="UP001217417"/>
    </source>
</evidence>
<keyword evidence="3" id="KW-1185">Reference proteome</keyword>
<sequence length="385" mass="43575">MDVDYGEGPSSRSRYSTRLSGTITATRAHSPPATDETLAPPAKKDIKWRTADTETSGMSTPSAQTAIMAENSPTRPEEDQYQHALDFLAVNEPEQCLRVQLPIEKYEELQRHAQSLYGEKKYPYVDYCPDTSTVIIYTAPSSLHGLVSAHLQTKIYYAAAVELERHNMPELARRLKAYGESSDRPRFGGYNRRVSKTPDGGLLYSFNNKKVLALVIETGLTEDYQKLQNDIRLWLHGMHCRTGMLICLEEEPKFKSPRKRRRLTRENFDDFDRVMAETSNETPFGPFVYDNHTWFGKLASVCVEVHRRVDASGDSQVEPTWLVRDGTFGIRSEAVDFGLTLGDLFPEDESDVADVRSVAVRLSTQDIKELLVDGAERTASYRFQA</sequence>
<organism evidence="2 3">
    <name type="scientific">Lipomyces tetrasporus</name>
    <dbReference type="NCBI Taxonomy" id="54092"/>
    <lineage>
        <taxon>Eukaryota</taxon>
        <taxon>Fungi</taxon>
        <taxon>Dikarya</taxon>
        <taxon>Ascomycota</taxon>
        <taxon>Saccharomycotina</taxon>
        <taxon>Lipomycetes</taxon>
        <taxon>Lipomycetales</taxon>
        <taxon>Lipomycetaceae</taxon>
        <taxon>Lipomyces</taxon>
    </lineage>
</organism>
<proteinExistence type="predicted"/>